<name>A0ABW0YR86_9BACI</name>
<protein>
    <submittedName>
        <fullName evidence="1">Uncharacterized protein</fullName>
    </submittedName>
</protein>
<evidence type="ECO:0000313" key="2">
    <source>
        <dbReference type="Proteomes" id="UP001596142"/>
    </source>
</evidence>
<accession>A0ABW0YR86</accession>
<comment type="caution">
    <text evidence="1">The sequence shown here is derived from an EMBL/GenBank/DDBJ whole genome shotgun (WGS) entry which is preliminary data.</text>
</comment>
<organism evidence="1 2">
    <name type="scientific">Thalassorhabdus alkalitolerans</name>
    <dbReference type="NCBI Taxonomy" id="2282697"/>
    <lineage>
        <taxon>Bacteria</taxon>
        <taxon>Bacillati</taxon>
        <taxon>Bacillota</taxon>
        <taxon>Bacilli</taxon>
        <taxon>Bacillales</taxon>
        <taxon>Bacillaceae</taxon>
        <taxon>Thalassorhabdus</taxon>
    </lineage>
</organism>
<evidence type="ECO:0000313" key="1">
    <source>
        <dbReference type="EMBL" id="MFC5713885.1"/>
    </source>
</evidence>
<dbReference type="EMBL" id="JBHSOZ010000008">
    <property type="protein sequence ID" value="MFC5713885.1"/>
    <property type="molecule type" value="Genomic_DNA"/>
</dbReference>
<keyword evidence="2" id="KW-1185">Reference proteome</keyword>
<gene>
    <name evidence="1" type="ORF">ACFPU1_14030</name>
</gene>
<dbReference type="RefSeq" id="WP_385943564.1">
    <property type="nucleotide sequence ID" value="NZ_JBHSPG010000008.1"/>
</dbReference>
<sequence>MKKKPWFTNDYVNDTHKKIDSFFSNSPFLGC</sequence>
<proteinExistence type="predicted"/>
<dbReference type="Proteomes" id="UP001596142">
    <property type="component" value="Unassembled WGS sequence"/>
</dbReference>
<reference evidence="2" key="1">
    <citation type="journal article" date="2019" name="Int. J. Syst. Evol. Microbiol.">
        <title>The Global Catalogue of Microorganisms (GCM) 10K type strain sequencing project: providing services to taxonomists for standard genome sequencing and annotation.</title>
        <authorList>
            <consortium name="The Broad Institute Genomics Platform"/>
            <consortium name="The Broad Institute Genome Sequencing Center for Infectious Disease"/>
            <person name="Wu L."/>
            <person name="Ma J."/>
        </authorList>
    </citation>
    <scope>NUCLEOTIDE SEQUENCE [LARGE SCALE GENOMIC DNA]</scope>
    <source>
        <strain evidence="2">CECT 7184</strain>
    </source>
</reference>